<reference evidence="1 2" key="1">
    <citation type="submission" date="2020-08" db="EMBL/GenBank/DDBJ databases">
        <title>Genomic Encyclopedia of Type Strains, Phase IV (KMG-IV): sequencing the most valuable type-strain genomes for metagenomic binning, comparative biology and taxonomic classification.</title>
        <authorList>
            <person name="Goeker M."/>
        </authorList>
    </citation>
    <scope>NUCLEOTIDE SEQUENCE [LARGE SCALE GENOMIC DNA]</scope>
    <source>
        <strain evidence="1 2">DSM 10633</strain>
    </source>
</reference>
<dbReference type="AlphaFoldDB" id="A0A840PNV2"/>
<organism evidence="1 2">
    <name type="scientific">Ureibacillus thermosphaericus</name>
    <dbReference type="NCBI Taxonomy" id="51173"/>
    <lineage>
        <taxon>Bacteria</taxon>
        <taxon>Bacillati</taxon>
        <taxon>Bacillota</taxon>
        <taxon>Bacilli</taxon>
        <taxon>Bacillales</taxon>
        <taxon>Caryophanaceae</taxon>
        <taxon>Ureibacillus</taxon>
    </lineage>
</organism>
<evidence type="ECO:0000313" key="2">
    <source>
        <dbReference type="Proteomes" id="UP000557217"/>
    </source>
</evidence>
<accession>A0A840PNV2</accession>
<dbReference type="RefSeq" id="WP_168412012.1">
    <property type="nucleotide sequence ID" value="NZ_JAAXPW010000006.1"/>
</dbReference>
<comment type="caution">
    <text evidence="1">The sequence shown here is derived from an EMBL/GenBank/DDBJ whole genome shotgun (WGS) entry which is preliminary data.</text>
</comment>
<sequence>MFKYFRRKFDYKEEKPYENTISKLNESKYCDVNEVEYEFIKLLFELFNQQNLNGYIKLKRLSNRAIDFYYNGYPVGKIKLNGRKTWFTYMVNLYEFEKITDLKQEDFNRLINLWIHYIKMCKF</sequence>
<gene>
    <name evidence="1" type="ORF">HNR36_000554</name>
</gene>
<name>A0A840PNV2_URETH</name>
<keyword evidence="2" id="KW-1185">Reference proteome</keyword>
<dbReference type="Proteomes" id="UP000557217">
    <property type="component" value="Unassembled WGS sequence"/>
</dbReference>
<protein>
    <submittedName>
        <fullName evidence="1">Uncharacterized protein</fullName>
    </submittedName>
</protein>
<evidence type="ECO:0000313" key="1">
    <source>
        <dbReference type="EMBL" id="MBB5148169.1"/>
    </source>
</evidence>
<dbReference type="EMBL" id="JACHGZ010000004">
    <property type="protein sequence ID" value="MBB5148169.1"/>
    <property type="molecule type" value="Genomic_DNA"/>
</dbReference>
<proteinExistence type="predicted"/>